<reference evidence="3 4" key="1">
    <citation type="submission" date="2019-02" db="EMBL/GenBank/DDBJ databases">
        <title>Deep-cultivation of Planctomycetes and their phenomic and genomic characterization uncovers novel biology.</title>
        <authorList>
            <person name="Wiegand S."/>
            <person name="Jogler M."/>
            <person name="Boedeker C."/>
            <person name="Pinto D."/>
            <person name="Vollmers J."/>
            <person name="Rivas-Marin E."/>
            <person name="Kohn T."/>
            <person name="Peeters S.H."/>
            <person name="Heuer A."/>
            <person name="Rast P."/>
            <person name="Oberbeckmann S."/>
            <person name="Bunk B."/>
            <person name="Jeske O."/>
            <person name="Meyerdierks A."/>
            <person name="Storesund J.E."/>
            <person name="Kallscheuer N."/>
            <person name="Luecker S."/>
            <person name="Lage O.M."/>
            <person name="Pohl T."/>
            <person name="Merkel B.J."/>
            <person name="Hornburger P."/>
            <person name="Mueller R.-W."/>
            <person name="Bruemmer F."/>
            <person name="Labrenz M."/>
            <person name="Spormann A.M."/>
            <person name="Op Den Camp H."/>
            <person name="Overmann J."/>
            <person name="Amann R."/>
            <person name="Jetten M.S.M."/>
            <person name="Mascher T."/>
            <person name="Medema M.H."/>
            <person name="Devos D.P."/>
            <person name="Kaster A.-K."/>
            <person name="Ovreas L."/>
            <person name="Rohde M."/>
            <person name="Galperin M.Y."/>
            <person name="Jogler C."/>
        </authorList>
    </citation>
    <scope>NUCLEOTIDE SEQUENCE [LARGE SCALE GENOMIC DNA]</scope>
    <source>
        <strain evidence="3 4">Pan54</strain>
    </source>
</reference>
<feature type="transmembrane region" description="Helical" evidence="2">
    <location>
        <begin position="113"/>
        <end position="131"/>
    </location>
</feature>
<organism evidence="3 4">
    <name type="scientific">Rubinisphaera italica</name>
    <dbReference type="NCBI Taxonomy" id="2527969"/>
    <lineage>
        <taxon>Bacteria</taxon>
        <taxon>Pseudomonadati</taxon>
        <taxon>Planctomycetota</taxon>
        <taxon>Planctomycetia</taxon>
        <taxon>Planctomycetales</taxon>
        <taxon>Planctomycetaceae</taxon>
        <taxon>Rubinisphaera</taxon>
    </lineage>
</organism>
<dbReference type="PANTHER" id="PTHR18640:SF10">
    <property type="entry name" value="SODIUM_METABOLITE COTRANSPORTER BASS4, CHLOROPLASTIC-RELATED"/>
    <property type="match status" value="1"/>
</dbReference>
<dbReference type="InterPro" id="IPR016833">
    <property type="entry name" value="Put_Na-Bile_cotransptr"/>
</dbReference>
<dbReference type="Proteomes" id="UP000316095">
    <property type="component" value="Unassembled WGS sequence"/>
</dbReference>
<keyword evidence="2" id="KW-0472">Membrane</keyword>
<evidence type="ECO:0000313" key="3">
    <source>
        <dbReference type="EMBL" id="TWT64271.1"/>
    </source>
</evidence>
<evidence type="ECO:0000256" key="2">
    <source>
        <dbReference type="SAM" id="Phobius"/>
    </source>
</evidence>
<feature type="transmembrane region" description="Helical" evidence="2">
    <location>
        <begin position="143"/>
        <end position="167"/>
    </location>
</feature>
<protein>
    <submittedName>
        <fullName evidence="3">Sodium Bile acid symporter family protein</fullName>
    </submittedName>
</protein>
<dbReference type="AlphaFoldDB" id="A0A5C5XP91"/>
<dbReference type="InterPro" id="IPR038770">
    <property type="entry name" value="Na+/solute_symporter_sf"/>
</dbReference>
<dbReference type="Gene3D" id="1.20.1530.20">
    <property type="match status" value="1"/>
</dbReference>
<feature type="transmembrane region" description="Helical" evidence="2">
    <location>
        <begin position="82"/>
        <end position="101"/>
    </location>
</feature>
<keyword evidence="2" id="KW-0812">Transmembrane</keyword>
<feature type="compositionally biased region" description="Polar residues" evidence="1">
    <location>
        <begin position="314"/>
        <end position="332"/>
    </location>
</feature>
<name>A0A5C5XP91_9PLAN</name>
<dbReference type="PANTHER" id="PTHR18640">
    <property type="entry name" value="SOLUTE CARRIER FAMILY 10 MEMBER 7"/>
    <property type="match status" value="1"/>
</dbReference>
<evidence type="ECO:0000313" key="4">
    <source>
        <dbReference type="Proteomes" id="UP000316095"/>
    </source>
</evidence>
<proteinExistence type="predicted"/>
<keyword evidence="4" id="KW-1185">Reference proteome</keyword>
<keyword evidence="2" id="KW-1133">Transmembrane helix</keyword>
<feature type="transmembrane region" description="Helical" evidence="2">
    <location>
        <begin position="179"/>
        <end position="199"/>
    </location>
</feature>
<evidence type="ECO:0000256" key="1">
    <source>
        <dbReference type="SAM" id="MobiDB-lite"/>
    </source>
</evidence>
<comment type="caution">
    <text evidence="3">The sequence shown here is derived from an EMBL/GenBank/DDBJ whole genome shotgun (WGS) entry which is preliminary data.</text>
</comment>
<feature type="transmembrane region" description="Helical" evidence="2">
    <location>
        <begin position="20"/>
        <end position="42"/>
    </location>
</feature>
<feature type="transmembrane region" description="Helical" evidence="2">
    <location>
        <begin position="54"/>
        <end position="76"/>
    </location>
</feature>
<feature type="transmembrane region" description="Helical" evidence="2">
    <location>
        <begin position="211"/>
        <end position="232"/>
    </location>
</feature>
<dbReference type="EMBL" id="SJPG01000001">
    <property type="protein sequence ID" value="TWT64271.1"/>
    <property type="molecule type" value="Genomic_DNA"/>
</dbReference>
<sequence>MPVGGLLGQSVPGLSESVGQYVNTGYLVFFILFGMSITLPTGKLWETASQPTSIILAILVSIVILPLITWGVVLLFSLKPFSAGLLIMSAVPTTLASAAVWTRKAGGNDAIPLMATLLGNAFCFLTIPFWLGLTLGQTLPIDIWSLMSRLLIVAVLPMGLAQILRAIPVVGKNADAHKVSISMLSQIGILIIIMISAIRTGPIFQEQSGNISLQQISLVIVLCGFIHGVGLWSGWGLTRLLRGNCEDAIGVAFSGSQKTLAIAIDLTTSPILLATGISPLAIIPPLIFHALQLIIDTVMIAKFRQTCSDIDAKTSPQPTHSNAAESISTDLK</sequence>
<dbReference type="Pfam" id="PF13593">
    <property type="entry name" value="SBF_like"/>
    <property type="match status" value="1"/>
</dbReference>
<gene>
    <name evidence="3" type="ORF">Pan54_50330</name>
</gene>
<feature type="region of interest" description="Disordered" evidence="1">
    <location>
        <begin position="312"/>
        <end position="332"/>
    </location>
</feature>
<accession>A0A5C5XP91</accession>